<evidence type="ECO:0000313" key="2">
    <source>
        <dbReference type="Proteomes" id="UP001597549"/>
    </source>
</evidence>
<dbReference type="EMBL" id="JBHUOL010000018">
    <property type="protein sequence ID" value="MFD2909116.1"/>
    <property type="molecule type" value="Genomic_DNA"/>
</dbReference>
<evidence type="ECO:0008006" key="3">
    <source>
        <dbReference type="Google" id="ProtNLM"/>
    </source>
</evidence>
<protein>
    <recommendedName>
        <fullName evidence="3">Dienelactone hydrolase domain-containing protein</fullName>
    </recommendedName>
</protein>
<sequence>MKELEIPILITYGTKDWNAQYNDLFYVESINLGMKNVTFKPYIDLEHNFFPVNEKLEPNHEIYNWENVGKDWLKWIKSN</sequence>
<proteinExistence type="predicted"/>
<evidence type="ECO:0000313" key="1">
    <source>
        <dbReference type="EMBL" id="MFD2909116.1"/>
    </source>
</evidence>
<dbReference type="Proteomes" id="UP001597549">
    <property type="component" value="Unassembled WGS sequence"/>
</dbReference>
<organism evidence="1 2">
    <name type="scientific">Flavobacterium ardleyense</name>
    <dbReference type="NCBI Taxonomy" id="2038737"/>
    <lineage>
        <taxon>Bacteria</taxon>
        <taxon>Pseudomonadati</taxon>
        <taxon>Bacteroidota</taxon>
        <taxon>Flavobacteriia</taxon>
        <taxon>Flavobacteriales</taxon>
        <taxon>Flavobacteriaceae</taxon>
        <taxon>Flavobacterium</taxon>
    </lineage>
</organism>
<accession>A0ABW5Z9G9</accession>
<comment type="caution">
    <text evidence="1">The sequence shown here is derived from an EMBL/GenBank/DDBJ whole genome shotgun (WGS) entry which is preliminary data.</text>
</comment>
<dbReference type="RefSeq" id="WP_379807319.1">
    <property type="nucleotide sequence ID" value="NZ_JBHUOL010000018.1"/>
</dbReference>
<keyword evidence="2" id="KW-1185">Reference proteome</keyword>
<reference evidence="2" key="1">
    <citation type="journal article" date="2019" name="Int. J. Syst. Evol. Microbiol.">
        <title>The Global Catalogue of Microorganisms (GCM) 10K type strain sequencing project: providing services to taxonomists for standard genome sequencing and annotation.</title>
        <authorList>
            <consortium name="The Broad Institute Genomics Platform"/>
            <consortium name="The Broad Institute Genome Sequencing Center for Infectious Disease"/>
            <person name="Wu L."/>
            <person name="Ma J."/>
        </authorList>
    </citation>
    <scope>NUCLEOTIDE SEQUENCE [LARGE SCALE GENOMIC DNA]</scope>
    <source>
        <strain evidence="2">KCTC 52644</strain>
    </source>
</reference>
<name>A0ABW5Z9G9_9FLAO</name>
<gene>
    <name evidence="1" type="ORF">ACFSX9_10230</name>
</gene>